<name>A0ABR4B9F4_9LECA</name>
<comment type="caution">
    <text evidence="8">The sequence shown here is derived from an EMBL/GenBank/DDBJ whole genome shotgun (WGS) entry which is preliminary data.</text>
</comment>
<evidence type="ECO:0000256" key="3">
    <source>
        <dbReference type="ARBA" id="ARBA00022692"/>
    </source>
</evidence>
<evidence type="ECO:0000256" key="2">
    <source>
        <dbReference type="ARBA" id="ARBA00022448"/>
    </source>
</evidence>
<dbReference type="PANTHER" id="PTHR45649">
    <property type="entry name" value="AMINO-ACID PERMEASE BAT1"/>
    <property type="match status" value="1"/>
</dbReference>
<gene>
    <name evidence="8" type="ORF">ABVK25_005203</name>
</gene>
<feature type="transmembrane region" description="Helical" evidence="7">
    <location>
        <begin position="110"/>
        <end position="134"/>
    </location>
</feature>
<dbReference type="EMBL" id="JBHFEH010000015">
    <property type="protein sequence ID" value="KAL2054455.1"/>
    <property type="molecule type" value="Genomic_DNA"/>
</dbReference>
<evidence type="ECO:0008006" key="10">
    <source>
        <dbReference type="Google" id="ProtNLM"/>
    </source>
</evidence>
<feature type="transmembrane region" description="Helical" evidence="7">
    <location>
        <begin position="322"/>
        <end position="340"/>
    </location>
</feature>
<dbReference type="PROSITE" id="PS00218">
    <property type="entry name" value="AMINO_ACID_PERMEASE_1"/>
    <property type="match status" value="1"/>
</dbReference>
<evidence type="ECO:0000256" key="4">
    <source>
        <dbReference type="ARBA" id="ARBA00022989"/>
    </source>
</evidence>
<dbReference type="Gene3D" id="1.20.1740.10">
    <property type="entry name" value="Amino acid/polyamine transporter I"/>
    <property type="match status" value="1"/>
</dbReference>
<dbReference type="InterPro" id="IPR004840">
    <property type="entry name" value="Amino_acid_permease_CS"/>
</dbReference>
<feature type="transmembrane region" description="Helical" evidence="7">
    <location>
        <begin position="369"/>
        <end position="387"/>
    </location>
</feature>
<feature type="transmembrane region" description="Helical" evidence="7">
    <location>
        <begin position="393"/>
        <end position="418"/>
    </location>
</feature>
<dbReference type="PANTHER" id="PTHR45649:SF26">
    <property type="entry name" value="OS04G0435100 PROTEIN"/>
    <property type="match status" value="1"/>
</dbReference>
<evidence type="ECO:0000256" key="5">
    <source>
        <dbReference type="ARBA" id="ARBA00023136"/>
    </source>
</evidence>
<accession>A0ABR4B9F4</accession>
<reference evidence="8 9" key="1">
    <citation type="submission" date="2024-09" db="EMBL/GenBank/DDBJ databases">
        <title>Rethinking Asexuality: The Enigmatic Case of Functional Sexual Genes in Lepraria (Stereocaulaceae).</title>
        <authorList>
            <person name="Doellman M."/>
            <person name="Sun Y."/>
            <person name="Barcenas-Pena A."/>
            <person name="Lumbsch H.T."/>
            <person name="Grewe F."/>
        </authorList>
    </citation>
    <scope>NUCLEOTIDE SEQUENCE [LARGE SCALE GENOMIC DNA]</scope>
    <source>
        <strain evidence="8 9">Grewe 0041</strain>
    </source>
</reference>
<dbReference type="Proteomes" id="UP001590951">
    <property type="component" value="Unassembled WGS sequence"/>
</dbReference>
<proteinExistence type="predicted"/>
<dbReference type="Pfam" id="PF13520">
    <property type="entry name" value="AA_permease_2"/>
    <property type="match status" value="1"/>
</dbReference>
<dbReference type="InterPro" id="IPR002293">
    <property type="entry name" value="AA/rel_permease1"/>
</dbReference>
<keyword evidence="3 7" id="KW-0812">Transmembrane</keyword>
<keyword evidence="2" id="KW-0813">Transport</keyword>
<feature type="transmembrane region" description="Helical" evidence="7">
    <location>
        <begin position="68"/>
        <end position="90"/>
    </location>
</feature>
<feature type="transmembrane region" description="Helical" evidence="7">
    <location>
        <begin position="155"/>
        <end position="173"/>
    </location>
</feature>
<feature type="transmembrane region" description="Helical" evidence="7">
    <location>
        <begin position="35"/>
        <end position="56"/>
    </location>
</feature>
<organism evidence="8 9">
    <name type="scientific">Lepraria finkii</name>
    <dbReference type="NCBI Taxonomy" id="1340010"/>
    <lineage>
        <taxon>Eukaryota</taxon>
        <taxon>Fungi</taxon>
        <taxon>Dikarya</taxon>
        <taxon>Ascomycota</taxon>
        <taxon>Pezizomycotina</taxon>
        <taxon>Lecanoromycetes</taxon>
        <taxon>OSLEUM clade</taxon>
        <taxon>Lecanoromycetidae</taxon>
        <taxon>Lecanorales</taxon>
        <taxon>Lecanorineae</taxon>
        <taxon>Stereocaulaceae</taxon>
        <taxon>Lepraria</taxon>
    </lineage>
</organism>
<feature type="transmembrane region" description="Helical" evidence="7">
    <location>
        <begin position="438"/>
        <end position="458"/>
    </location>
</feature>
<keyword evidence="5 7" id="KW-0472">Membrane</keyword>
<evidence type="ECO:0000256" key="7">
    <source>
        <dbReference type="SAM" id="Phobius"/>
    </source>
</evidence>
<evidence type="ECO:0000313" key="8">
    <source>
        <dbReference type="EMBL" id="KAL2054455.1"/>
    </source>
</evidence>
<protein>
    <recommendedName>
        <fullName evidence="10">Amino acid transporter</fullName>
    </recommendedName>
</protein>
<feature type="compositionally biased region" description="Basic and acidic residues" evidence="6">
    <location>
        <begin position="520"/>
        <end position="533"/>
    </location>
</feature>
<feature type="transmembrane region" description="Helical" evidence="7">
    <location>
        <begin position="470"/>
        <end position="488"/>
    </location>
</feature>
<feature type="transmembrane region" description="Helical" evidence="7">
    <location>
        <begin position="271"/>
        <end position="295"/>
    </location>
</feature>
<evidence type="ECO:0000256" key="6">
    <source>
        <dbReference type="SAM" id="MobiDB-lite"/>
    </source>
</evidence>
<feature type="region of interest" description="Disordered" evidence="6">
    <location>
        <begin position="520"/>
        <end position="554"/>
    </location>
</feature>
<feature type="transmembrane region" description="Helical" evidence="7">
    <location>
        <begin position="179"/>
        <end position="201"/>
    </location>
</feature>
<comment type="subcellular location">
    <subcellularLocation>
        <location evidence="1">Membrane</location>
        <topology evidence="1">Multi-pass membrane protein</topology>
    </subcellularLocation>
</comment>
<sequence length="604" mass="65933">MCSSEVNFKIQDEGRLAELGYAQELSREWSLLHNFGASFSIISVITGITTLFSYGLNTGGPSVMAVGWIIISFFTLLIGMSMAEILSSIPTSGGPYFWAYMLAPQAHAPFFAWITGWFNLLWQISVTTGIYFLLANLVSTTAQVCNGYTPSAGKTLGILAVVLASHVALNLFSVRTLRYMIYTSIFLNTIGVSCLAIAVLAKAPTHKSSKFVFSKFYDGTGVDGAEGWSIRASPAYVAATGVLMSQYTILGFDASAHLCEETRKAVRDAPLGLLSAIGGSAVIGFFLIISLLFSIQDYETVRTAPQPVLQILVDACGQGGGLVLMVLIMLCVWHCGLFSLTSNSRMMFAFARDGGIPHRLHIIDRGFHSPIRTVLFGATCSFLLALPSLGSEFALLGSTSIATIGLYVSYGIPIAMGLVWSRNFKRGPFNLNRASKPVAIVACLWIGFITIVFCLPTQNPVTSKTLNYTPVALGIVGLFAFGSWFLWARHWFTGRCRNHCRICIRQLDFLGEEMVYRSDGADSDGHQRLKSDEGSSSTGFPEGSFKKPTGGFKEMKEDNKISVGREFEVFSAPARENEEMYDYREGLGNGGKYSEHLIQNKQVL</sequence>
<keyword evidence="9" id="KW-1185">Reference proteome</keyword>
<keyword evidence="4 7" id="KW-1133">Transmembrane helix</keyword>
<evidence type="ECO:0000256" key="1">
    <source>
        <dbReference type="ARBA" id="ARBA00004141"/>
    </source>
</evidence>
<evidence type="ECO:0000313" key="9">
    <source>
        <dbReference type="Proteomes" id="UP001590951"/>
    </source>
</evidence>